<evidence type="ECO:0000313" key="3">
    <source>
        <dbReference type="EMBL" id="SDG94705.1"/>
    </source>
</evidence>
<dbReference type="OrthoDB" id="9780518at2"/>
<dbReference type="AlphaFoldDB" id="A0A1G7YEE1"/>
<sequence>MSDRSPLAISVLDTMPVWEGLPASASLHNGLELAAAVERLGYRRYWVAEHHNTPSVASSSPAVLIGQLAARTSTLRVGSGGVMLPNHPPLVVAEQFATLASFFPGRIDLGIGRAPGTDGLTATALRRSTSPLSAQEFPQQLKELEHYLDGGRHPRTGGEIRVTPEVQDPPPVWLLGSSPSSAAFAGSRGLPFAFAHHLAPHASAEALRAYRESFTPSDHLAEPYAVVSAMVIAAESDEEAHFQAAPLRLAIVDGMADPFIRFTPPEHAARRTYAPVERELLHRLLDGQLIGGPETVRDGLARLVERTGADEVMGLTQVYDHGARVRSYEILADAVAALG</sequence>
<evidence type="ECO:0000313" key="4">
    <source>
        <dbReference type="Proteomes" id="UP000198923"/>
    </source>
</evidence>
<name>A0A1G7YEE1_9ACTN</name>
<dbReference type="Gene3D" id="3.20.20.30">
    <property type="entry name" value="Luciferase-like domain"/>
    <property type="match status" value="1"/>
</dbReference>
<dbReference type="STRING" id="504805.SAMN05421505_109213"/>
<reference evidence="3 4" key="1">
    <citation type="submission" date="2016-10" db="EMBL/GenBank/DDBJ databases">
        <authorList>
            <person name="de Groot N.N."/>
        </authorList>
    </citation>
    <scope>NUCLEOTIDE SEQUENCE [LARGE SCALE GENOMIC DNA]</scope>
    <source>
        <strain evidence="3 4">CPCC 201354</strain>
    </source>
</reference>
<dbReference type="RefSeq" id="WP_093170516.1">
    <property type="nucleotide sequence ID" value="NZ_FNCN01000009.1"/>
</dbReference>
<keyword evidence="4" id="KW-1185">Reference proteome</keyword>
<accession>A0A1G7YEE1</accession>
<comment type="similarity">
    <text evidence="1">To bacterial alkanal monooxygenase alpha and beta chains.</text>
</comment>
<dbReference type="InterPro" id="IPR019949">
    <property type="entry name" value="CmoO-like"/>
</dbReference>
<dbReference type="PANTHER" id="PTHR30137:SF6">
    <property type="entry name" value="LUCIFERASE-LIKE MONOOXYGENASE"/>
    <property type="match status" value="1"/>
</dbReference>
<dbReference type="CDD" id="cd00347">
    <property type="entry name" value="Flavin_utilizing_monoxygenases"/>
    <property type="match status" value="1"/>
</dbReference>
<dbReference type="Proteomes" id="UP000198923">
    <property type="component" value="Unassembled WGS sequence"/>
</dbReference>
<dbReference type="Pfam" id="PF00296">
    <property type="entry name" value="Bac_luciferase"/>
    <property type="match status" value="1"/>
</dbReference>
<dbReference type="InterPro" id="IPR036661">
    <property type="entry name" value="Luciferase-like_sf"/>
</dbReference>
<dbReference type="GO" id="GO:0016705">
    <property type="term" value="F:oxidoreductase activity, acting on paired donors, with incorporation or reduction of molecular oxygen"/>
    <property type="evidence" value="ECO:0007669"/>
    <property type="project" value="InterPro"/>
</dbReference>
<evidence type="ECO:0000256" key="1">
    <source>
        <dbReference type="ARBA" id="ARBA00007789"/>
    </source>
</evidence>
<dbReference type="InterPro" id="IPR011251">
    <property type="entry name" value="Luciferase-like_dom"/>
</dbReference>
<dbReference type="NCBIfam" id="TIGR03558">
    <property type="entry name" value="oxido_grp_1"/>
    <property type="match status" value="1"/>
</dbReference>
<feature type="domain" description="Luciferase-like" evidence="2">
    <location>
        <begin position="16"/>
        <end position="310"/>
    </location>
</feature>
<dbReference type="GO" id="GO:0005829">
    <property type="term" value="C:cytosol"/>
    <property type="evidence" value="ECO:0007669"/>
    <property type="project" value="TreeGrafter"/>
</dbReference>
<dbReference type="InterPro" id="IPR050766">
    <property type="entry name" value="Bact_Lucif_Oxidored"/>
</dbReference>
<dbReference type="FunFam" id="3.20.20.30:FF:000002">
    <property type="entry name" value="LLM class flavin-dependent oxidoreductase"/>
    <property type="match status" value="1"/>
</dbReference>
<organism evidence="3 4">
    <name type="scientific">Sinosporangium album</name>
    <dbReference type="NCBI Taxonomy" id="504805"/>
    <lineage>
        <taxon>Bacteria</taxon>
        <taxon>Bacillati</taxon>
        <taxon>Actinomycetota</taxon>
        <taxon>Actinomycetes</taxon>
        <taxon>Streptosporangiales</taxon>
        <taxon>Streptosporangiaceae</taxon>
        <taxon>Sinosporangium</taxon>
    </lineage>
</organism>
<dbReference type="EMBL" id="FNCN01000009">
    <property type="protein sequence ID" value="SDG94705.1"/>
    <property type="molecule type" value="Genomic_DNA"/>
</dbReference>
<gene>
    <name evidence="3" type="ORF">SAMN05421505_109213</name>
</gene>
<proteinExistence type="predicted"/>
<evidence type="ECO:0000259" key="2">
    <source>
        <dbReference type="Pfam" id="PF00296"/>
    </source>
</evidence>
<protein>
    <submittedName>
        <fullName evidence="3">Luciferase family oxidoreductase, group 1</fullName>
    </submittedName>
</protein>
<dbReference type="PANTHER" id="PTHR30137">
    <property type="entry name" value="LUCIFERASE-LIKE MONOOXYGENASE"/>
    <property type="match status" value="1"/>
</dbReference>
<dbReference type="SUPFAM" id="SSF51679">
    <property type="entry name" value="Bacterial luciferase-like"/>
    <property type="match status" value="1"/>
</dbReference>